<dbReference type="Proteomes" id="UP001597502">
    <property type="component" value="Unassembled WGS sequence"/>
</dbReference>
<dbReference type="RefSeq" id="WP_382394009.1">
    <property type="nucleotide sequence ID" value="NZ_JBHUNA010000022.1"/>
</dbReference>
<comment type="caution">
    <text evidence="1">The sequence shown here is derived from an EMBL/GenBank/DDBJ whole genome shotgun (WGS) entry which is preliminary data.</text>
</comment>
<name>A0ABW5V6Z9_9BACI</name>
<evidence type="ECO:0000313" key="2">
    <source>
        <dbReference type="Proteomes" id="UP001597502"/>
    </source>
</evidence>
<protein>
    <submittedName>
        <fullName evidence="1">Uncharacterized protein</fullName>
    </submittedName>
</protein>
<gene>
    <name evidence="1" type="ORF">ACFSUO_10925</name>
</gene>
<evidence type="ECO:0000313" key="1">
    <source>
        <dbReference type="EMBL" id="MFD2761478.1"/>
    </source>
</evidence>
<proteinExistence type="predicted"/>
<reference evidence="2" key="1">
    <citation type="journal article" date="2019" name="Int. J. Syst. Evol. Microbiol.">
        <title>The Global Catalogue of Microorganisms (GCM) 10K type strain sequencing project: providing services to taxonomists for standard genome sequencing and annotation.</title>
        <authorList>
            <consortium name="The Broad Institute Genomics Platform"/>
            <consortium name="The Broad Institute Genome Sequencing Center for Infectious Disease"/>
            <person name="Wu L."/>
            <person name="Ma J."/>
        </authorList>
    </citation>
    <scope>NUCLEOTIDE SEQUENCE [LARGE SCALE GENOMIC DNA]</scope>
    <source>
        <strain evidence="2">TISTR 1535</strain>
    </source>
</reference>
<keyword evidence="2" id="KW-1185">Reference proteome</keyword>
<dbReference type="EMBL" id="JBHUNA010000022">
    <property type="protein sequence ID" value="MFD2761478.1"/>
    <property type="molecule type" value="Genomic_DNA"/>
</dbReference>
<accession>A0ABW5V6Z9</accession>
<sequence>MPVWAFILILCGGVLGVGVIVDLTAKLRGKKVTIDEDGRQVSESERIYSESFKHQIKQDMGDGPF</sequence>
<organism evidence="1 2">
    <name type="scientific">Lentibacillus juripiscarius</name>
    <dbReference type="NCBI Taxonomy" id="257446"/>
    <lineage>
        <taxon>Bacteria</taxon>
        <taxon>Bacillati</taxon>
        <taxon>Bacillota</taxon>
        <taxon>Bacilli</taxon>
        <taxon>Bacillales</taxon>
        <taxon>Bacillaceae</taxon>
        <taxon>Lentibacillus</taxon>
    </lineage>
</organism>